<dbReference type="InterPro" id="IPR050765">
    <property type="entry name" value="Riboflavin_Biosynth_HTPR"/>
</dbReference>
<dbReference type="GO" id="GO:0008703">
    <property type="term" value="F:5-amino-6-(5-phosphoribosylamino)uracil reductase activity"/>
    <property type="evidence" value="ECO:0007669"/>
    <property type="project" value="InterPro"/>
</dbReference>
<comment type="catalytic activity">
    <reaction evidence="9">
        <text>2,5-diamino-6-(1-D-ribitylamino)pyrimidin-4(3H)-one 5'-phosphate + NADP(+) = 2,5-diamino-6-(1-D-ribosylamino)pyrimidin-4(3H)-one 5'-phosphate + NADPH + H(+)</text>
        <dbReference type="Rhea" id="RHEA:27278"/>
        <dbReference type="ChEBI" id="CHEBI:15378"/>
        <dbReference type="ChEBI" id="CHEBI:57783"/>
        <dbReference type="ChEBI" id="CHEBI:58349"/>
        <dbReference type="ChEBI" id="CHEBI:58890"/>
        <dbReference type="ChEBI" id="CHEBI:59545"/>
        <dbReference type="EC" id="1.1.1.302"/>
    </reaction>
</comment>
<name>A0A0G4NHD1_VERLO</name>
<accession>A0A0G4NHD1</accession>
<gene>
    <name evidence="11" type="ORF">BN1723_006772</name>
</gene>
<evidence type="ECO:0000256" key="9">
    <source>
        <dbReference type="ARBA" id="ARBA00049020"/>
    </source>
</evidence>
<evidence type="ECO:0000256" key="5">
    <source>
        <dbReference type="ARBA" id="ARBA00022619"/>
    </source>
</evidence>
<dbReference type="Proteomes" id="UP000045706">
    <property type="component" value="Unassembled WGS sequence"/>
</dbReference>
<evidence type="ECO:0000256" key="3">
    <source>
        <dbReference type="ARBA" id="ARBA00012851"/>
    </source>
</evidence>
<evidence type="ECO:0000259" key="10">
    <source>
        <dbReference type="Pfam" id="PF01872"/>
    </source>
</evidence>
<comment type="catalytic activity">
    <reaction evidence="8">
        <text>2,5-diamino-6-(1-D-ribitylamino)pyrimidin-4(3H)-one 5'-phosphate + NAD(+) = 2,5-diamino-6-(1-D-ribosylamino)pyrimidin-4(3H)-one 5'-phosphate + NADH + H(+)</text>
        <dbReference type="Rhea" id="RHEA:27274"/>
        <dbReference type="ChEBI" id="CHEBI:15378"/>
        <dbReference type="ChEBI" id="CHEBI:57540"/>
        <dbReference type="ChEBI" id="CHEBI:57945"/>
        <dbReference type="ChEBI" id="CHEBI:58890"/>
        <dbReference type="ChEBI" id="CHEBI:59545"/>
        <dbReference type="EC" id="1.1.1.302"/>
    </reaction>
</comment>
<dbReference type="EC" id="1.1.1.302" evidence="3"/>
<dbReference type="EMBL" id="CVQI01035051">
    <property type="protein sequence ID" value="CRK45864.1"/>
    <property type="molecule type" value="Genomic_DNA"/>
</dbReference>
<evidence type="ECO:0000256" key="4">
    <source>
        <dbReference type="ARBA" id="ARBA00015035"/>
    </source>
</evidence>
<dbReference type="Pfam" id="PF01872">
    <property type="entry name" value="RibD_C"/>
    <property type="match status" value="1"/>
</dbReference>
<dbReference type="PANTHER" id="PTHR38011:SF11">
    <property type="entry name" value="2,5-DIAMINO-6-RIBOSYLAMINO-4(3H)-PYRIMIDINONE 5'-PHOSPHATE REDUCTASE"/>
    <property type="match status" value="1"/>
</dbReference>
<dbReference type="SUPFAM" id="SSF53597">
    <property type="entry name" value="Dihydrofolate reductase-like"/>
    <property type="match status" value="1"/>
</dbReference>
<reference evidence="12" key="1">
    <citation type="submission" date="2015-05" db="EMBL/GenBank/DDBJ databases">
        <authorList>
            <person name="Fogelqvist Johan"/>
        </authorList>
    </citation>
    <scope>NUCLEOTIDE SEQUENCE [LARGE SCALE GENOMIC DNA]</scope>
</reference>
<evidence type="ECO:0000313" key="11">
    <source>
        <dbReference type="EMBL" id="CRK45864.1"/>
    </source>
</evidence>
<keyword evidence="5" id="KW-0686">Riboflavin biosynthesis</keyword>
<sequence length="196" mass="21678">MPRVRYNVATTLDGFIASLDGSTTWILDDPSIDFTALYNEFSCFVMGRKTYEAMLHHGETSGANPLAGYHVIAISKTLKQEDHPDIEIVRDGYLDMVKNLKSGQGKDIWLMGGGRLASEFLAAGLLDAIETAVMPAIIGRGIKMISQETENQDFWKLNLRSVHKKETDLILSLMGDLDSMLPGTVSRKVDDRISPT</sequence>
<dbReference type="PANTHER" id="PTHR38011">
    <property type="entry name" value="DIHYDROFOLATE REDUCTASE FAMILY PROTEIN (AFU_ORTHOLOGUE AFUA_8G06820)"/>
    <property type="match status" value="1"/>
</dbReference>
<organism evidence="11 12">
    <name type="scientific">Verticillium longisporum</name>
    <name type="common">Verticillium dahliae var. longisporum</name>
    <dbReference type="NCBI Taxonomy" id="100787"/>
    <lineage>
        <taxon>Eukaryota</taxon>
        <taxon>Fungi</taxon>
        <taxon>Dikarya</taxon>
        <taxon>Ascomycota</taxon>
        <taxon>Pezizomycotina</taxon>
        <taxon>Sordariomycetes</taxon>
        <taxon>Hypocreomycetidae</taxon>
        <taxon>Glomerellales</taxon>
        <taxon>Plectosphaerellaceae</taxon>
        <taxon>Verticillium</taxon>
    </lineage>
</organism>
<feature type="domain" description="Bacterial bifunctional deaminase-reductase C-terminal" evidence="10">
    <location>
        <begin position="2"/>
        <end position="169"/>
    </location>
</feature>
<dbReference type="InterPro" id="IPR002734">
    <property type="entry name" value="RibDG_C"/>
</dbReference>
<evidence type="ECO:0000256" key="2">
    <source>
        <dbReference type="ARBA" id="ARBA00009723"/>
    </source>
</evidence>
<comment type="function">
    <text evidence="1">Catalyzes an early step in riboflavin biosynthesis, the NADPH-dependent reduction of the ribose side chain of 2,5-diamino-6-ribosylamino-4(3H)-pyrimidinone 5'-phosphate, yielding 2,5-diamino-6-ribitylamino-4(3H)-pyrimidinone 5'-phosphate.</text>
</comment>
<evidence type="ECO:0000256" key="1">
    <source>
        <dbReference type="ARBA" id="ARBA00003555"/>
    </source>
</evidence>
<dbReference type="GO" id="GO:0009231">
    <property type="term" value="P:riboflavin biosynthetic process"/>
    <property type="evidence" value="ECO:0007669"/>
    <property type="project" value="UniProtKB-KW"/>
</dbReference>
<evidence type="ECO:0000256" key="6">
    <source>
        <dbReference type="ARBA" id="ARBA00030073"/>
    </source>
</evidence>
<comment type="similarity">
    <text evidence="2">Belongs to the HTP reductase family.</text>
</comment>
<dbReference type="Gene3D" id="3.40.430.10">
    <property type="entry name" value="Dihydrofolate Reductase, subunit A"/>
    <property type="match status" value="1"/>
</dbReference>
<dbReference type="InterPro" id="IPR024072">
    <property type="entry name" value="DHFR-like_dom_sf"/>
</dbReference>
<protein>
    <recommendedName>
        <fullName evidence="4">2,5-diamino-6-ribosylamino-4(3H)-pyrimidinone 5'-phosphate reductase</fullName>
        <ecNumber evidence="3">1.1.1.302</ecNumber>
    </recommendedName>
    <alternativeName>
        <fullName evidence="7">2,5-diamino-6-(5-phospho-D-ribosylamino)pyrimidin-4(3H)-one reductase</fullName>
    </alternativeName>
    <alternativeName>
        <fullName evidence="6">2,5-diamino-6-ribitylamino-4(3H)-pyrimidinone 5'-phosphate synthase</fullName>
    </alternativeName>
</protein>
<evidence type="ECO:0000256" key="7">
    <source>
        <dbReference type="ARBA" id="ARBA00031630"/>
    </source>
</evidence>
<dbReference type="AlphaFoldDB" id="A0A0G4NHD1"/>
<evidence type="ECO:0000313" key="12">
    <source>
        <dbReference type="Proteomes" id="UP000045706"/>
    </source>
</evidence>
<proteinExistence type="inferred from homology"/>
<evidence type="ECO:0000256" key="8">
    <source>
        <dbReference type="ARBA" id="ARBA00047550"/>
    </source>
</evidence>